<gene>
    <name evidence="2" type="ORF">NPX13_g10008</name>
</gene>
<accession>A0A9W8TH69</accession>
<dbReference type="Proteomes" id="UP001148614">
    <property type="component" value="Unassembled WGS sequence"/>
</dbReference>
<feature type="region of interest" description="Disordered" evidence="1">
    <location>
        <begin position="22"/>
        <end position="80"/>
    </location>
</feature>
<comment type="caution">
    <text evidence="2">The sequence shown here is derived from an EMBL/GenBank/DDBJ whole genome shotgun (WGS) entry which is preliminary data.</text>
</comment>
<dbReference type="EMBL" id="JANPWZ010002658">
    <property type="protein sequence ID" value="KAJ3557051.1"/>
    <property type="molecule type" value="Genomic_DNA"/>
</dbReference>
<evidence type="ECO:0000313" key="3">
    <source>
        <dbReference type="Proteomes" id="UP001148614"/>
    </source>
</evidence>
<dbReference type="AlphaFoldDB" id="A0A9W8TH69"/>
<evidence type="ECO:0000256" key="1">
    <source>
        <dbReference type="SAM" id="MobiDB-lite"/>
    </source>
</evidence>
<sequence>MKPLYTLGVANSVKNDNWSTVATSGSTGHISSGHDACAPPSDYGNNGPIKKPKKQSKKDKERRQQDDLRGIGSQFRSYGT</sequence>
<proteinExistence type="predicted"/>
<organism evidence="2 3">
    <name type="scientific">Xylaria arbuscula</name>
    <dbReference type="NCBI Taxonomy" id="114810"/>
    <lineage>
        <taxon>Eukaryota</taxon>
        <taxon>Fungi</taxon>
        <taxon>Dikarya</taxon>
        <taxon>Ascomycota</taxon>
        <taxon>Pezizomycotina</taxon>
        <taxon>Sordariomycetes</taxon>
        <taxon>Xylariomycetidae</taxon>
        <taxon>Xylariales</taxon>
        <taxon>Xylariaceae</taxon>
        <taxon>Xylaria</taxon>
    </lineage>
</organism>
<feature type="compositionally biased region" description="Basic and acidic residues" evidence="1">
    <location>
        <begin position="58"/>
        <end position="69"/>
    </location>
</feature>
<evidence type="ECO:0000313" key="2">
    <source>
        <dbReference type="EMBL" id="KAJ3557051.1"/>
    </source>
</evidence>
<name>A0A9W8TH69_9PEZI</name>
<feature type="compositionally biased region" description="Low complexity" evidence="1">
    <location>
        <begin position="23"/>
        <end position="34"/>
    </location>
</feature>
<keyword evidence="3" id="KW-1185">Reference proteome</keyword>
<protein>
    <submittedName>
        <fullName evidence="2">Uncharacterized protein</fullName>
    </submittedName>
</protein>
<reference evidence="2" key="1">
    <citation type="submission" date="2022-07" db="EMBL/GenBank/DDBJ databases">
        <title>Genome Sequence of Xylaria arbuscula.</title>
        <authorList>
            <person name="Buettner E."/>
        </authorList>
    </citation>
    <scope>NUCLEOTIDE SEQUENCE</scope>
    <source>
        <strain evidence="2">VT107</strain>
    </source>
</reference>